<evidence type="ECO:0000313" key="8">
    <source>
        <dbReference type="EMBL" id="TVU25851.1"/>
    </source>
</evidence>
<evidence type="ECO:0000256" key="5">
    <source>
        <dbReference type="ARBA" id="ARBA00023136"/>
    </source>
</evidence>
<evidence type="ECO:0000256" key="1">
    <source>
        <dbReference type="ARBA" id="ARBA00004141"/>
    </source>
</evidence>
<comment type="caution">
    <text evidence="8">The sequence shown here is derived from an EMBL/GenBank/DDBJ whole genome shotgun (WGS) entry which is preliminary data.</text>
</comment>
<keyword evidence="5 6" id="KW-0472">Membrane</keyword>
<keyword evidence="3 6" id="KW-0812">Transmembrane</keyword>
<dbReference type="SUPFAM" id="SSF103473">
    <property type="entry name" value="MFS general substrate transporter"/>
    <property type="match status" value="1"/>
</dbReference>
<evidence type="ECO:0000313" key="9">
    <source>
        <dbReference type="Proteomes" id="UP000324897"/>
    </source>
</evidence>
<reference evidence="8 9" key="1">
    <citation type="journal article" date="2019" name="Sci. Rep.">
        <title>A high-quality genome of Eragrostis curvula grass provides insights into Poaceae evolution and supports new strategies to enhance forage quality.</title>
        <authorList>
            <person name="Carballo J."/>
            <person name="Santos B.A.C.M."/>
            <person name="Zappacosta D."/>
            <person name="Garbus I."/>
            <person name="Selva J.P."/>
            <person name="Gallo C.A."/>
            <person name="Diaz A."/>
            <person name="Albertini E."/>
            <person name="Caccamo M."/>
            <person name="Echenique V."/>
        </authorList>
    </citation>
    <scope>NUCLEOTIDE SEQUENCE [LARGE SCALE GENOMIC DNA]</scope>
    <source>
        <strain evidence="9">cv. Victoria</strain>
        <tissue evidence="8">Leaf</tissue>
    </source>
</reference>
<protein>
    <recommendedName>
        <fullName evidence="7">Major facilitator superfamily (MFS) profile domain-containing protein</fullName>
    </recommendedName>
</protein>
<dbReference type="EMBL" id="RWGY01000013">
    <property type="protein sequence ID" value="TVU25851.1"/>
    <property type="molecule type" value="Genomic_DNA"/>
</dbReference>
<feature type="transmembrane region" description="Helical" evidence="6">
    <location>
        <begin position="67"/>
        <end position="90"/>
    </location>
</feature>
<dbReference type="PANTHER" id="PTHR23504:SF97">
    <property type="entry name" value="MAJOR FACILITATOR SUPERFAMILY (MFS) PROFILE DOMAIN-CONTAINING PROTEIN"/>
    <property type="match status" value="1"/>
</dbReference>
<dbReference type="AlphaFoldDB" id="A0A5J9URE3"/>
<feature type="transmembrane region" description="Helical" evidence="6">
    <location>
        <begin position="336"/>
        <end position="362"/>
    </location>
</feature>
<evidence type="ECO:0000256" key="4">
    <source>
        <dbReference type="ARBA" id="ARBA00022989"/>
    </source>
</evidence>
<evidence type="ECO:0000259" key="7">
    <source>
        <dbReference type="PROSITE" id="PS50850"/>
    </source>
</evidence>
<dbReference type="Gene3D" id="1.20.1250.20">
    <property type="entry name" value="MFS general substrate transporter like domains"/>
    <property type="match status" value="1"/>
</dbReference>
<dbReference type="Proteomes" id="UP000324897">
    <property type="component" value="Chromosome 2"/>
</dbReference>
<dbReference type="GO" id="GO:0016020">
    <property type="term" value="C:membrane"/>
    <property type="evidence" value="ECO:0007669"/>
    <property type="project" value="UniProtKB-SubCell"/>
</dbReference>
<sequence>MELKLAGLPILLIYPFLYFMIRDLHIAKRVEDIGYFAGLVGASYMFGRTLTSVFWGVVADRIGRKPVIVFGIASTIVFNTLFGLSTHYWIALSTRFLLGSLNGTLGPIKAYAIEVCRPEHQAIGLSLVGTSWAMGLVIGPAIGGYLAQPAEKYPIFFPVNSFFGRYQYFLPTLCISVLCFVVLVSCIWLPETLHMHALVKQGDQENESFTEHSATDSIEFVEQQISSTTNKNIFKNWPLMSSTILYCIVCFEDMAYSEIFPLWAESDRSYGGLSMSSEDVGQVLAITGASILLYQTFIYPHKVKVLGPINASRVMSILSMMVLSTFPSMAHLSRSSLSIVLTIASTLKANAVITIVTSSFILQNNSVTQDQRGTANGLANTLMSFSKALAPAGAGVIFTWAQKRQHSFLFPGDQMVFLFGHYRVYRIHLDIQAIFSRDGAIAFKLINHPAV</sequence>
<dbReference type="InterPro" id="IPR020846">
    <property type="entry name" value="MFS_dom"/>
</dbReference>
<proteinExistence type="predicted"/>
<keyword evidence="9" id="KW-1185">Reference proteome</keyword>
<dbReference type="PANTHER" id="PTHR23504">
    <property type="entry name" value="MAJOR FACILITATOR SUPERFAMILY DOMAIN-CONTAINING PROTEIN 10"/>
    <property type="match status" value="1"/>
</dbReference>
<dbReference type="OrthoDB" id="10262656at2759"/>
<gene>
    <name evidence="8" type="ORF">EJB05_28362</name>
</gene>
<feature type="transmembrane region" description="Helical" evidence="6">
    <location>
        <begin position="33"/>
        <end position="55"/>
    </location>
</feature>
<feature type="transmembrane region" description="Helical" evidence="6">
    <location>
        <begin position="311"/>
        <end position="330"/>
    </location>
</feature>
<comment type="subcellular location">
    <subcellularLocation>
        <location evidence="1">Membrane</location>
        <topology evidence="1">Multi-pass membrane protein</topology>
    </subcellularLocation>
</comment>
<dbReference type="Gramene" id="TVU25851">
    <property type="protein sequence ID" value="TVU25851"/>
    <property type="gene ID" value="EJB05_28362"/>
</dbReference>
<dbReference type="InterPro" id="IPR011701">
    <property type="entry name" value="MFS"/>
</dbReference>
<organism evidence="8 9">
    <name type="scientific">Eragrostis curvula</name>
    <name type="common">weeping love grass</name>
    <dbReference type="NCBI Taxonomy" id="38414"/>
    <lineage>
        <taxon>Eukaryota</taxon>
        <taxon>Viridiplantae</taxon>
        <taxon>Streptophyta</taxon>
        <taxon>Embryophyta</taxon>
        <taxon>Tracheophyta</taxon>
        <taxon>Spermatophyta</taxon>
        <taxon>Magnoliopsida</taxon>
        <taxon>Liliopsida</taxon>
        <taxon>Poales</taxon>
        <taxon>Poaceae</taxon>
        <taxon>PACMAD clade</taxon>
        <taxon>Chloridoideae</taxon>
        <taxon>Eragrostideae</taxon>
        <taxon>Eragrostidinae</taxon>
        <taxon>Eragrostis</taxon>
    </lineage>
</organism>
<keyword evidence="2" id="KW-0813">Transport</keyword>
<dbReference type="InterPro" id="IPR036259">
    <property type="entry name" value="MFS_trans_sf"/>
</dbReference>
<feature type="transmembrane region" description="Helical" evidence="6">
    <location>
        <begin position="123"/>
        <end position="147"/>
    </location>
</feature>
<feature type="transmembrane region" description="Helical" evidence="6">
    <location>
        <begin position="5"/>
        <end position="21"/>
    </location>
</feature>
<accession>A0A5J9URE3</accession>
<feature type="non-terminal residue" evidence="8">
    <location>
        <position position="1"/>
    </location>
</feature>
<dbReference type="CDD" id="cd17330">
    <property type="entry name" value="MFS_SLC46_TetA_like"/>
    <property type="match status" value="1"/>
</dbReference>
<evidence type="ECO:0000256" key="6">
    <source>
        <dbReference type="SAM" id="Phobius"/>
    </source>
</evidence>
<keyword evidence="4 6" id="KW-1133">Transmembrane helix</keyword>
<feature type="transmembrane region" description="Helical" evidence="6">
    <location>
        <begin position="168"/>
        <end position="190"/>
    </location>
</feature>
<dbReference type="Pfam" id="PF07690">
    <property type="entry name" value="MFS_1"/>
    <property type="match status" value="1"/>
</dbReference>
<dbReference type="PROSITE" id="PS50850">
    <property type="entry name" value="MFS"/>
    <property type="match status" value="1"/>
</dbReference>
<dbReference type="GO" id="GO:0022857">
    <property type="term" value="F:transmembrane transporter activity"/>
    <property type="evidence" value="ECO:0007669"/>
    <property type="project" value="InterPro"/>
</dbReference>
<feature type="domain" description="Major facilitator superfamily (MFS) profile" evidence="7">
    <location>
        <begin position="1"/>
        <end position="451"/>
    </location>
</feature>
<feature type="transmembrane region" description="Helical" evidence="6">
    <location>
        <begin position="280"/>
        <end position="299"/>
    </location>
</feature>
<name>A0A5J9URE3_9POAL</name>
<evidence type="ECO:0000256" key="2">
    <source>
        <dbReference type="ARBA" id="ARBA00022448"/>
    </source>
</evidence>
<evidence type="ECO:0000256" key="3">
    <source>
        <dbReference type="ARBA" id="ARBA00022692"/>
    </source>
</evidence>